<sequence>MRSTSGYCFSLGSACFSWSSKKQEVVAQSTAEAEFITATAATNQAIWLRKLMTDLGMGSDHETEIFVDNQAALAISQNPVFHGKTKHFKLKFYYLREIQQSGEIKLVYCRTEDQMADLFTKSSHVGRFEHLRRMVGVCIST</sequence>
<gene>
    <name evidence="1" type="ORF">CRG98_031944</name>
</gene>
<name>A0A2I0IUI4_PUNGR</name>
<keyword evidence="2" id="KW-1185">Reference proteome</keyword>
<dbReference type="PANTHER" id="PTHR11439">
    <property type="entry name" value="GAG-POL-RELATED RETROTRANSPOSON"/>
    <property type="match status" value="1"/>
</dbReference>
<comment type="caution">
    <text evidence="1">The sequence shown here is derived from an EMBL/GenBank/DDBJ whole genome shotgun (WGS) entry which is preliminary data.</text>
</comment>
<dbReference type="STRING" id="22663.A0A2I0IUI4"/>
<dbReference type="CDD" id="cd09272">
    <property type="entry name" value="RNase_HI_RT_Ty1"/>
    <property type="match status" value="1"/>
</dbReference>
<organism evidence="1 2">
    <name type="scientific">Punica granatum</name>
    <name type="common">Pomegranate</name>
    <dbReference type="NCBI Taxonomy" id="22663"/>
    <lineage>
        <taxon>Eukaryota</taxon>
        <taxon>Viridiplantae</taxon>
        <taxon>Streptophyta</taxon>
        <taxon>Embryophyta</taxon>
        <taxon>Tracheophyta</taxon>
        <taxon>Spermatophyta</taxon>
        <taxon>Magnoliopsida</taxon>
        <taxon>eudicotyledons</taxon>
        <taxon>Gunneridae</taxon>
        <taxon>Pentapetalae</taxon>
        <taxon>rosids</taxon>
        <taxon>malvids</taxon>
        <taxon>Myrtales</taxon>
        <taxon>Lythraceae</taxon>
        <taxon>Punica</taxon>
    </lineage>
</organism>
<dbReference type="PANTHER" id="PTHR11439:SF502">
    <property type="entry name" value="SECRETED RXLR EFFECTOR PROTEIN 161-LIKE"/>
    <property type="match status" value="1"/>
</dbReference>
<evidence type="ECO:0000313" key="1">
    <source>
        <dbReference type="EMBL" id="PKI47658.1"/>
    </source>
</evidence>
<reference evidence="1 2" key="1">
    <citation type="submission" date="2017-11" db="EMBL/GenBank/DDBJ databases">
        <title>De-novo sequencing of pomegranate (Punica granatum L.) genome.</title>
        <authorList>
            <person name="Akparov Z."/>
            <person name="Amiraslanov A."/>
            <person name="Hajiyeva S."/>
            <person name="Abbasov M."/>
            <person name="Kaur K."/>
            <person name="Hamwieh A."/>
            <person name="Solovyev V."/>
            <person name="Salamov A."/>
            <person name="Braich B."/>
            <person name="Kosarev P."/>
            <person name="Mahmoud A."/>
            <person name="Hajiyev E."/>
            <person name="Babayeva S."/>
            <person name="Izzatullayeva V."/>
            <person name="Mammadov A."/>
            <person name="Mammadov A."/>
            <person name="Sharifova S."/>
            <person name="Ojaghi J."/>
            <person name="Eynullazada K."/>
            <person name="Bayramov B."/>
            <person name="Abdulazimova A."/>
            <person name="Shahmuradov I."/>
        </authorList>
    </citation>
    <scope>NUCLEOTIDE SEQUENCE [LARGE SCALE GENOMIC DNA]</scope>
    <source>
        <strain evidence="2">cv. AG2017</strain>
        <tissue evidence="1">Leaf</tissue>
    </source>
</reference>
<dbReference type="EMBL" id="PGOL01002470">
    <property type="protein sequence ID" value="PKI47658.1"/>
    <property type="molecule type" value="Genomic_DNA"/>
</dbReference>
<proteinExistence type="predicted"/>
<evidence type="ECO:0008006" key="3">
    <source>
        <dbReference type="Google" id="ProtNLM"/>
    </source>
</evidence>
<evidence type="ECO:0000313" key="2">
    <source>
        <dbReference type="Proteomes" id="UP000233551"/>
    </source>
</evidence>
<accession>A0A2I0IUI4</accession>
<protein>
    <recommendedName>
        <fullName evidence="3">Reverse transcriptase Ty1/copia-type domain-containing protein</fullName>
    </recommendedName>
</protein>
<dbReference type="PROSITE" id="PS51257">
    <property type="entry name" value="PROKAR_LIPOPROTEIN"/>
    <property type="match status" value="1"/>
</dbReference>
<dbReference type="AlphaFoldDB" id="A0A2I0IUI4"/>
<dbReference type="Proteomes" id="UP000233551">
    <property type="component" value="Unassembled WGS sequence"/>
</dbReference>